<dbReference type="STRING" id="933852.A0A0C3ARA5"/>
<evidence type="ECO:0000313" key="5">
    <source>
        <dbReference type="Proteomes" id="UP000054097"/>
    </source>
</evidence>
<dbReference type="PROSITE" id="PS50102">
    <property type="entry name" value="RRM"/>
    <property type="match status" value="2"/>
</dbReference>
<sequence>MPIYVGQLFDPDLLAEVTQKNHPVPAVDETRRNLYVLGLPHDFTLEDFKALFQPFGHIEHAVILAVLDNFSRRRGFVVFSSHTQARAAMRATHKTTVKGHQLNVSWAVVQRSSGFLDGADRMDGFQETHPGIKKPVMRNLRANNPLGGATFSPLATTQSQPPQPLQPPIELKNEPINHSPHSFDFTLDSLGTAFASTLLVSNLCPWLFQTHIDVHALFAPYGFVKRITIIPPVPTNPPRAHYPHAALVEYDDLQNALSALYQVNGRPFGTCIARASLFRDAMQRAMLLQGSPDINRLKTNAATVPANYQSPVTSTSISVPPQAPQLNVH</sequence>
<dbReference type="AlphaFoldDB" id="A0A0C3ARA5"/>
<organism evidence="4 5">
    <name type="scientific">Serendipita vermifera MAFF 305830</name>
    <dbReference type="NCBI Taxonomy" id="933852"/>
    <lineage>
        <taxon>Eukaryota</taxon>
        <taxon>Fungi</taxon>
        <taxon>Dikarya</taxon>
        <taxon>Basidiomycota</taxon>
        <taxon>Agaricomycotina</taxon>
        <taxon>Agaricomycetes</taxon>
        <taxon>Sebacinales</taxon>
        <taxon>Serendipitaceae</taxon>
        <taxon>Serendipita</taxon>
    </lineage>
</organism>
<reference evidence="5" key="2">
    <citation type="submission" date="2015-01" db="EMBL/GenBank/DDBJ databases">
        <title>Evolutionary Origins and Diversification of the Mycorrhizal Mutualists.</title>
        <authorList>
            <consortium name="DOE Joint Genome Institute"/>
            <consortium name="Mycorrhizal Genomics Consortium"/>
            <person name="Kohler A."/>
            <person name="Kuo A."/>
            <person name="Nagy L.G."/>
            <person name="Floudas D."/>
            <person name="Copeland A."/>
            <person name="Barry K.W."/>
            <person name="Cichocki N."/>
            <person name="Veneault-Fourrey C."/>
            <person name="LaButti K."/>
            <person name="Lindquist E.A."/>
            <person name="Lipzen A."/>
            <person name="Lundell T."/>
            <person name="Morin E."/>
            <person name="Murat C."/>
            <person name="Riley R."/>
            <person name="Ohm R."/>
            <person name="Sun H."/>
            <person name="Tunlid A."/>
            <person name="Henrissat B."/>
            <person name="Grigoriev I.V."/>
            <person name="Hibbett D.S."/>
            <person name="Martin F."/>
        </authorList>
    </citation>
    <scope>NUCLEOTIDE SEQUENCE [LARGE SCALE GENOMIC DNA]</scope>
    <source>
        <strain evidence="5">MAFF 305830</strain>
    </source>
</reference>
<keyword evidence="5" id="KW-1185">Reference proteome</keyword>
<reference evidence="4 5" key="1">
    <citation type="submission" date="2014-04" db="EMBL/GenBank/DDBJ databases">
        <authorList>
            <consortium name="DOE Joint Genome Institute"/>
            <person name="Kuo A."/>
            <person name="Zuccaro A."/>
            <person name="Kohler A."/>
            <person name="Nagy L.G."/>
            <person name="Floudas D."/>
            <person name="Copeland A."/>
            <person name="Barry K.W."/>
            <person name="Cichocki N."/>
            <person name="Veneault-Fourrey C."/>
            <person name="LaButti K."/>
            <person name="Lindquist E.A."/>
            <person name="Lipzen A."/>
            <person name="Lundell T."/>
            <person name="Morin E."/>
            <person name="Murat C."/>
            <person name="Sun H."/>
            <person name="Tunlid A."/>
            <person name="Henrissat B."/>
            <person name="Grigoriev I.V."/>
            <person name="Hibbett D.S."/>
            <person name="Martin F."/>
            <person name="Nordberg H.P."/>
            <person name="Cantor M.N."/>
            <person name="Hua S.X."/>
        </authorList>
    </citation>
    <scope>NUCLEOTIDE SEQUENCE [LARGE SCALE GENOMIC DNA]</scope>
    <source>
        <strain evidence="4 5">MAFF 305830</strain>
    </source>
</reference>
<dbReference type="HOGENOM" id="CLU_061617_0_0_1"/>
<evidence type="ECO:0000259" key="3">
    <source>
        <dbReference type="PROSITE" id="PS50102"/>
    </source>
</evidence>
<dbReference type="GO" id="GO:0003723">
    <property type="term" value="F:RNA binding"/>
    <property type="evidence" value="ECO:0007669"/>
    <property type="project" value="UniProtKB-UniRule"/>
</dbReference>
<evidence type="ECO:0000313" key="4">
    <source>
        <dbReference type="EMBL" id="KIM22579.1"/>
    </source>
</evidence>
<dbReference type="OrthoDB" id="6159137at2759"/>
<proteinExistence type="predicted"/>
<dbReference type="Pfam" id="PF00076">
    <property type="entry name" value="RRM_1"/>
    <property type="match status" value="1"/>
</dbReference>
<dbReference type="CDD" id="cd00590">
    <property type="entry name" value="RRM_SF"/>
    <property type="match status" value="2"/>
</dbReference>
<dbReference type="SMART" id="SM00360">
    <property type="entry name" value="RRM"/>
    <property type="match status" value="2"/>
</dbReference>
<evidence type="ECO:0000256" key="1">
    <source>
        <dbReference type="ARBA" id="ARBA00022884"/>
    </source>
</evidence>
<dbReference type="InterPro" id="IPR035979">
    <property type="entry name" value="RBD_domain_sf"/>
</dbReference>
<feature type="domain" description="RRM" evidence="3">
    <location>
        <begin position="32"/>
        <end position="109"/>
    </location>
</feature>
<dbReference type="Gene3D" id="3.30.70.330">
    <property type="match status" value="2"/>
</dbReference>
<dbReference type="SUPFAM" id="SSF54928">
    <property type="entry name" value="RNA-binding domain, RBD"/>
    <property type="match status" value="2"/>
</dbReference>
<feature type="domain" description="RRM" evidence="3">
    <location>
        <begin position="196"/>
        <end position="280"/>
    </location>
</feature>
<dbReference type="Proteomes" id="UP000054097">
    <property type="component" value="Unassembled WGS sequence"/>
</dbReference>
<dbReference type="InterPro" id="IPR012677">
    <property type="entry name" value="Nucleotide-bd_a/b_plait_sf"/>
</dbReference>
<gene>
    <name evidence="4" type="ORF">M408DRAFT_283444</name>
</gene>
<dbReference type="InterPro" id="IPR000504">
    <property type="entry name" value="RRM_dom"/>
</dbReference>
<protein>
    <recommendedName>
        <fullName evidence="3">RRM domain-containing protein</fullName>
    </recommendedName>
</protein>
<accession>A0A0C3ARA5</accession>
<keyword evidence="1 2" id="KW-0694">RNA-binding</keyword>
<dbReference type="EMBL" id="KN824353">
    <property type="protein sequence ID" value="KIM22579.1"/>
    <property type="molecule type" value="Genomic_DNA"/>
</dbReference>
<dbReference type="PANTHER" id="PTHR10352">
    <property type="entry name" value="EUKARYOTIC TRANSLATION INITIATION FACTOR 3 SUBUNIT G"/>
    <property type="match status" value="1"/>
</dbReference>
<name>A0A0C3ARA5_SERVB</name>
<evidence type="ECO:0000256" key="2">
    <source>
        <dbReference type="PROSITE-ProRule" id="PRU00176"/>
    </source>
</evidence>